<dbReference type="InterPro" id="IPR006558">
    <property type="entry name" value="LamG-like"/>
</dbReference>
<feature type="domain" description="LamG-like jellyroll fold" evidence="7">
    <location>
        <begin position="80"/>
        <end position="209"/>
    </location>
</feature>
<dbReference type="Gene3D" id="2.60.120.200">
    <property type="match status" value="1"/>
</dbReference>
<dbReference type="Proteomes" id="UP000010408">
    <property type="component" value="Unassembled WGS sequence"/>
</dbReference>
<dbReference type="SMART" id="SM00560">
    <property type="entry name" value="LamGL"/>
    <property type="match status" value="1"/>
</dbReference>
<dbReference type="GO" id="GO:0016020">
    <property type="term" value="C:membrane"/>
    <property type="evidence" value="ECO:0007669"/>
    <property type="project" value="TreeGrafter"/>
</dbReference>
<dbReference type="AlphaFoldDB" id="L1NGC1"/>
<dbReference type="PANTHER" id="PTHR10628">
    <property type="entry name" value="SIALIDASE"/>
    <property type="match status" value="1"/>
</dbReference>
<dbReference type="InterPro" id="IPR013320">
    <property type="entry name" value="ConA-like_dom_sf"/>
</dbReference>
<name>L1NGC1_9PORP</name>
<dbReference type="Pfam" id="PF13088">
    <property type="entry name" value="BNR_2"/>
    <property type="match status" value="1"/>
</dbReference>
<dbReference type="GO" id="GO:0004308">
    <property type="term" value="F:exo-alpha-sialidase activity"/>
    <property type="evidence" value="ECO:0007669"/>
    <property type="project" value="UniProtKB-EC"/>
</dbReference>
<keyword evidence="5" id="KW-1015">Disulfide bond</keyword>
<protein>
    <recommendedName>
        <fullName evidence="3">exo-alpha-sialidase</fullName>
        <ecNumber evidence="3">3.2.1.18</ecNumber>
    </recommendedName>
</protein>
<dbReference type="RefSeq" id="WP_005468850.1">
    <property type="nucleotide sequence ID" value="NZ_KB291043.1"/>
</dbReference>
<dbReference type="InterPro" id="IPR026856">
    <property type="entry name" value="Sialidase_fam"/>
</dbReference>
<evidence type="ECO:0000256" key="4">
    <source>
        <dbReference type="ARBA" id="ARBA00022729"/>
    </source>
</evidence>
<reference evidence="8 9" key="1">
    <citation type="submission" date="2012-05" db="EMBL/GenBank/DDBJ databases">
        <authorList>
            <person name="Weinstock G."/>
            <person name="Sodergren E."/>
            <person name="Lobos E.A."/>
            <person name="Fulton L."/>
            <person name="Fulton R."/>
            <person name="Courtney L."/>
            <person name="Fronick C."/>
            <person name="O'Laughlin M."/>
            <person name="Godfrey J."/>
            <person name="Wilson R.M."/>
            <person name="Miner T."/>
            <person name="Farmer C."/>
            <person name="Delehaunty K."/>
            <person name="Cordes M."/>
            <person name="Minx P."/>
            <person name="Tomlinson C."/>
            <person name="Chen J."/>
            <person name="Wollam A."/>
            <person name="Pepin K.H."/>
            <person name="Bhonagiri V."/>
            <person name="Zhang X."/>
            <person name="Suruliraj S."/>
            <person name="Warren W."/>
            <person name="Mitreva M."/>
            <person name="Mardis E.R."/>
            <person name="Wilson R.K."/>
        </authorList>
    </citation>
    <scope>NUCLEOTIDE SEQUENCE [LARGE SCALE GENOMIC DNA]</scope>
    <source>
        <strain evidence="8 9">F0037</strain>
    </source>
</reference>
<evidence type="ECO:0000256" key="1">
    <source>
        <dbReference type="ARBA" id="ARBA00000427"/>
    </source>
</evidence>
<dbReference type="GO" id="GO:0009313">
    <property type="term" value="P:oligosaccharide catabolic process"/>
    <property type="evidence" value="ECO:0007669"/>
    <property type="project" value="TreeGrafter"/>
</dbReference>
<dbReference type="PANTHER" id="PTHR10628:SF30">
    <property type="entry name" value="EXO-ALPHA-SIALIDASE"/>
    <property type="match status" value="1"/>
</dbReference>
<sequence length="761" mass="84139">MTYTKHLSALLIAVAMATSALAQQHRSVLELNGQGEHLLISSHPDFNIPPDGSYTISLHLSGDRTIIYNTGQRLISRRDLKSPKGSNQSGYELLGLRNLTKAFFGVSTPDSTGGYDHSLNVWTGDEALRRELRTWHHVAWVVDRAQHRMLLYIDGELQRKGQSPDIGNWSMEQNLPILIGAAQEGERRVAFYGGKLDNIRFYRRALSPSEIREDSHTERISHKAEGLVAAYEFDNYQPGDTIINDVTGRHPAHLIGFPQRLPHQSVRTYREHGTNATLVGRGTTQPLFTFSLGLASPERLCSLTLDLSGTTPSALTQVKLYETQNGDRFDPRSPGRLIATGKVGKGCKVTLRPVSKTQTLNAHSKLWVVTDVASNAPEGGKVVTRLQEVRLSGTAQPFRPDTLSRAYEHEIVLQRTLLWAPGENHSAHYRIPGIVRLNDGTLVASIDKRKNSEYDLPEDIDVEVKLSHDMGKTWSTPITVAKGSPQQGFGDAAMATDGRTIYMVMVSGSGLWHYPSQAKKALQMYYTSSSDGGKSWSIVRAISDEVYGDRFRYGGFFGSGNGIITSKGRIMFVAAMRTGEEWGGTMDNVLVYSDDQGRTWHTSPVARANGDESKVVELSDGTLLISSRNRAGGANARTFVRSTDSGMTWSEPQTWPELTGNACNAALARYAPIGSGKDQHLLLHTLPTSPTRDHLRLFLSEDEGKTWRYSRELCAGEAVYSELVILPDGSIGVISEEDDRPGFDIYFTRVSLDWLRGGKQH</sequence>
<evidence type="ECO:0000256" key="5">
    <source>
        <dbReference type="ARBA" id="ARBA00023157"/>
    </source>
</evidence>
<accession>L1NGC1</accession>
<comment type="catalytic activity">
    <reaction evidence="1">
        <text>Hydrolysis of alpha-(2-&gt;3)-, alpha-(2-&gt;6)-, alpha-(2-&gt;8)- glycosidic linkages of terminal sialic acid residues in oligosaccharides, glycoproteins, glycolipids, colominic acid and synthetic substrates.</text>
        <dbReference type="EC" id="3.2.1.18"/>
    </reaction>
</comment>
<organism evidence="8 9">
    <name type="scientific">Porphyromonas catoniae F0037</name>
    <dbReference type="NCBI Taxonomy" id="1127696"/>
    <lineage>
        <taxon>Bacteria</taxon>
        <taxon>Pseudomonadati</taxon>
        <taxon>Bacteroidota</taxon>
        <taxon>Bacteroidia</taxon>
        <taxon>Bacteroidales</taxon>
        <taxon>Porphyromonadaceae</taxon>
        <taxon>Porphyromonas</taxon>
    </lineage>
</organism>
<dbReference type="GO" id="GO:0006689">
    <property type="term" value="P:ganglioside catabolic process"/>
    <property type="evidence" value="ECO:0007669"/>
    <property type="project" value="TreeGrafter"/>
</dbReference>
<gene>
    <name evidence="8" type="ORF">HMPREF9134_00646</name>
</gene>
<evidence type="ECO:0000313" key="8">
    <source>
        <dbReference type="EMBL" id="EKY02257.1"/>
    </source>
</evidence>
<evidence type="ECO:0000256" key="3">
    <source>
        <dbReference type="ARBA" id="ARBA00012733"/>
    </source>
</evidence>
<comment type="similarity">
    <text evidence="2">Belongs to the glycosyl hydrolase 33 family.</text>
</comment>
<evidence type="ECO:0000256" key="2">
    <source>
        <dbReference type="ARBA" id="ARBA00009348"/>
    </source>
</evidence>
<proteinExistence type="inferred from homology"/>
<dbReference type="EMBL" id="AMEQ01000018">
    <property type="protein sequence ID" value="EKY02257.1"/>
    <property type="molecule type" value="Genomic_DNA"/>
</dbReference>
<dbReference type="eggNOG" id="COG4409">
    <property type="taxonomic scope" value="Bacteria"/>
</dbReference>
<evidence type="ECO:0000259" key="7">
    <source>
        <dbReference type="SMART" id="SM00560"/>
    </source>
</evidence>
<dbReference type="Gene3D" id="2.120.10.10">
    <property type="match status" value="1"/>
</dbReference>
<dbReference type="InterPro" id="IPR011040">
    <property type="entry name" value="Sialidase"/>
</dbReference>
<dbReference type="EC" id="3.2.1.18" evidence="3"/>
<dbReference type="SUPFAM" id="SSF49899">
    <property type="entry name" value="Concanavalin A-like lectins/glucanases"/>
    <property type="match status" value="1"/>
</dbReference>
<dbReference type="InterPro" id="IPR036278">
    <property type="entry name" value="Sialidase_sf"/>
</dbReference>
<dbReference type="HOGENOM" id="CLU_366326_0_0_10"/>
<dbReference type="PATRIC" id="fig|1127696.3.peg.574"/>
<dbReference type="GO" id="GO:0005737">
    <property type="term" value="C:cytoplasm"/>
    <property type="evidence" value="ECO:0007669"/>
    <property type="project" value="TreeGrafter"/>
</dbReference>
<feature type="chain" id="PRO_5003954583" description="exo-alpha-sialidase" evidence="6">
    <location>
        <begin position="23"/>
        <end position="761"/>
    </location>
</feature>
<feature type="signal peptide" evidence="6">
    <location>
        <begin position="1"/>
        <end position="22"/>
    </location>
</feature>
<evidence type="ECO:0000256" key="6">
    <source>
        <dbReference type="SAM" id="SignalP"/>
    </source>
</evidence>
<evidence type="ECO:0000313" key="9">
    <source>
        <dbReference type="Proteomes" id="UP000010408"/>
    </source>
</evidence>
<keyword evidence="4 6" id="KW-0732">Signal</keyword>
<dbReference type="SUPFAM" id="SSF50939">
    <property type="entry name" value="Sialidases"/>
    <property type="match status" value="1"/>
</dbReference>
<dbReference type="Pfam" id="PF13385">
    <property type="entry name" value="Laminin_G_3"/>
    <property type="match status" value="1"/>
</dbReference>
<dbReference type="STRING" id="1127696.HMPREF9134_00646"/>
<comment type="caution">
    <text evidence="8">The sequence shown here is derived from an EMBL/GenBank/DDBJ whole genome shotgun (WGS) entry which is preliminary data.</text>
</comment>
<dbReference type="CDD" id="cd15482">
    <property type="entry name" value="Sialidase_non-viral"/>
    <property type="match status" value="1"/>
</dbReference>